<dbReference type="Pfam" id="PF01189">
    <property type="entry name" value="Methyltr_RsmB-F"/>
    <property type="match status" value="1"/>
</dbReference>
<evidence type="ECO:0000256" key="6">
    <source>
        <dbReference type="ARBA" id="ARBA00022603"/>
    </source>
</evidence>
<feature type="binding site" evidence="13">
    <location>
        <position position="297"/>
    </location>
    <ligand>
        <name>S-adenosyl-L-methionine</name>
        <dbReference type="ChEBI" id="CHEBI:59789"/>
    </ligand>
</feature>
<evidence type="ECO:0000256" key="9">
    <source>
        <dbReference type="ARBA" id="ARBA00022884"/>
    </source>
</evidence>
<sequence length="416" mass="47021">MPSQASNVRRAAVSALRAWAKGHTYMDSLIERHAGRNGLSRQDRALLQSIVYGVLRHRRLLDHWIGKLRRGKLDHETRDVLRVGLCQLLILGIADHAVVNETVNCAKTPVRGLINAVLRQAIVRRKRLMEEMVDLPPAVQFSHPDWLYNRWRKTFGKNDAIALMEWNNQPAKVICRVNTLKDGARETVDAYEKSTALEKFDGFYQIDGLPPGEWMKNGLIYIQDPATCHSVELLKPTPGETILDACAAPGGKATMIAAAMNNEGEILCTDSNEKRLPRLEENLQQLGVSIAKTQEHDWTQPSPAEWHGRFDAILLDVPCSNTGVLRRRIDARWRLRTEDIEELTKIQEQILSHALPCLRAGGRIVYSTCSIDPEENRELIDRFFTNHPDWKLADEHISVPFNSASDGAYAARLEHA</sequence>
<evidence type="ECO:0000256" key="7">
    <source>
        <dbReference type="ARBA" id="ARBA00022679"/>
    </source>
</evidence>
<reference evidence="15" key="1">
    <citation type="submission" date="2024-07" db="EMBL/GenBank/DDBJ databases">
        <title>Complete genome sequence of Verrucomicrobiaceae bacterium NT6N.</title>
        <authorList>
            <person name="Huang C."/>
            <person name="Takami H."/>
            <person name="Hamasaki K."/>
        </authorList>
    </citation>
    <scope>NUCLEOTIDE SEQUENCE</scope>
    <source>
        <strain evidence="15">NT6N</strain>
    </source>
</reference>
<dbReference type="Pfam" id="PF22458">
    <property type="entry name" value="RsmF-B_ferredox"/>
    <property type="match status" value="1"/>
</dbReference>
<feature type="binding site" evidence="13">
    <location>
        <begin position="246"/>
        <end position="252"/>
    </location>
    <ligand>
        <name>S-adenosyl-L-methionine</name>
        <dbReference type="ChEBI" id="CHEBI:59789"/>
    </ligand>
</feature>
<keyword evidence="9 13" id="KW-0694">RNA-binding</keyword>
<dbReference type="EMBL" id="AP026866">
    <property type="protein sequence ID" value="BDS05054.1"/>
    <property type="molecule type" value="Genomic_DNA"/>
</dbReference>
<evidence type="ECO:0000256" key="12">
    <source>
        <dbReference type="ARBA" id="ARBA00047283"/>
    </source>
</evidence>
<protein>
    <recommendedName>
        <fullName evidence="3">16S rRNA (cytosine(967)-C(5))-methyltransferase</fullName>
        <ecNumber evidence="3">2.1.1.176</ecNumber>
    </recommendedName>
    <alternativeName>
        <fullName evidence="10">16S rRNA m5C967 methyltransferase</fullName>
    </alternativeName>
    <alternativeName>
        <fullName evidence="11">rRNA (cytosine-C(5)-)-methyltransferase RsmB</fullName>
    </alternativeName>
</protein>
<accession>A0AAT9FGE4</accession>
<feature type="binding site" evidence="13">
    <location>
        <position position="270"/>
    </location>
    <ligand>
        <name>S-adenosyl-L-methionine</name>
        <dbReference type="ChEBI" id="CHEBI:59789"/>
    </ligand>
</feature>
<dbReference type="SUPFAM" id="SSF53335">
    <property type="entry name" value="S-adenosyl-L-methionine-dependent methyltransferases"/>
    <property type="match status" value="1"/>
</dbReference>
<evidence type="ECO:0000259" key="14">
    <source>
        <dbReference type="PROSITE" id="PS51686"/>
    </source>
</evidence>
<name>A0AAT9FGE4_9BACT</name>
<dbReference type="GO" id="GO:0008649">
    <property type="term" value="F:rRNA methyltransferase activity"/>
    <property type="evidence" value="ECO:0007669"/>
    <property type="project" value="InterPro"/>
</dbReference>
<comment type="function">
    <text evidence="1">Specifically methylates the cytosine at position 967 (m5C967) of 16S rRNA.</text>
</comment>
<keyword evidence="6 13" id="KW-0489">Methyltransferase</keyword>
<dbReference type="Gene3D" id="3.40.50.150">
    <property type="entry name" value="Vaccinia Virus protein VP39"/>
    <property type="match status" value="1"/>
</dbReference>
<dbReference type="InterPro" id="IPR001678">
    <property type="entry name" value="MeTrfase_RsmB-F_NOP2_dom"/>
</dbReference>
<evidence type="ECO:0000256" key="13">
    <source>
        <dbReference type="PROSITE-ProRule" id="PRU01023"/>
    </source>
</evidence>
<dbReference type="Pfam" id="PF01029">
    <property type="entry name" value="NusB"/>
    <property type="match status" value="1"/>
</dbReference>
<dbReference type="GO" id="GO:0006355">
    <property type="term" value="P:regulation of DNA-templated transcription"/>
    <property type="evidence" value="ECO:0007669"/>
    <property type="project" value="InterPro"/>
</dbReference>
<evidence type="ECO:0000256" key="4">
    <source>
        <dbReference type="ARBA" id="ARBA00022490"/>
    </source>
</evidence>
<comment type="catalytic activity">
    <reaction evidence="12">
        <text>cytidine(967) in 16S rRNA + S-adenosyl-L-methionine = 5-methylcytidine(967) in 16S rRNA + S-adenosyl-L-homocysteine + H(+)</text>
        <dbReference type="Rhea" id="RHEA:42748"/>
        <dbReference type="Rhea" id="RHEA-COMP:10219"/>
        <dbReference type="Rhea" id="RHEA-COMP:10220"/>
        <dbReference type="ChEBI" id="CHEBI:15378"/>
        <dbReference type="ChEBI" id="CHEBI:57856"/>
        <dbReference type="ChEBI" id="CHEBI:59789"/>
        <dbReference type="ChEBI" id="CHEBI:74483"/>
        <dbReference type="ChEBI" id="CHEBI:82748"/>
        <dbReference type="EC" id="2.1.1.176"/>
    </reaction>
</comment>
<dbReference type="PANTHER" id="PTHR22807">
    <property type="entry name" value="NOP2 YEAST -RELATED NOL1/NOP2/FMU SUN DOMAIN-CONTAINING"/>
    <property type="match status" value="1"/>
</dbReference>
<dbReference type="CDD" id="cd02440">
    <property type="entry name" value="AdoMet_MTases"/>
    <property type="match status" value="1"/>
</dbReference>
<dbReference type="PANTHER" id="PTHR22807:SF53">
    <property type="entry name" value="RIBOSOMAL RNA SMALL SUBUNIT METHYLTRANSFERASE B-RELATED"/>
    <property type="match status" value="1"/>
</dbReference>
<evidence type="ECO:0000256" key="3">
    <source>
        <dbReference type="ARBA" id="ARBA00012140"/>
    </source>
</evidence>
<dbReference type="InterPro" id="IPR023267">
    <property type="entry name" value="RCMT"/>
</dbReference>
<dbReference type="InterPro" id="IPR029063">
    <property type="entry name" value="SAM-dependent_MTases_sf"/>
</dbReference>
<keyword evidence="8 13" id="KW-0949">S-adenosyl-L-methionine</keyword>
<gene>
    <name evidence="15" type="primary">sun</name>
    <name evidence="15" type="ORF">NT6N_00940</name>
</gene>
<dbReference type="EC" id="2.1.1.176" evidence="3"/>
<dbReference type="PRINTS" id="PR02008">
    <property type="entry name" value="RCMTFAMILY"/>
</dbReference>
<dbReference type="GO" id="GO:0003723">
    <property type="term" value="F:RNA binding"/>
    <property type="evidence" value="ECO:0007669"/>
    <property type="project" value="UniProtKB-UniRule"/>
</dbReference>
<dbReference type="InterPro" id="IPR004573">
    <property type="entry name" value="rRNA_ssu_MeTfrase_B"/>
</dbReference>
<organism evidence="15">
    <name type="scientific">Oceaniferula spumae</name>
    <dbReference type="NCBI Taxonomy" id="2979115"/>
    <lineage>
        <taxon>Bacteria</taxon>
        <taxon>Pseudomonadati</taxon>
        <taxon>Verrucomicrobiota</taxon>
        <taxon>Verrucomicrobiia</taxon>
        <taxon>Verrucomicrobiales</taxon>
        <taxon>Verrucomicrobiaceae</taxon>
        <taxon>Oceaniferula</taxon>
    </lineage>
</organism>
<dbReference type="InterPro" id="IPR006027">
    <property type="entry name" value="NusB_RsmB_TIM44"/>
</dbReference>
<dbReference type="InterPro" id="IPR049560">
    <property type="entry name" value="MeTrfase_RsmB-F_NOP2_cat"/>
</dbReference>
<dbReference type="GO" id="GO:0005737">
    <property type="term" value="C:cytoplasm"/>
    <property type="evidence" value="ECO:0007669"/>
    <property type="project" value="UniProtKB-SubCell"/>
</dbReference>
<evidence type="ECO:0000256" key="10">
    <source>
        <dbReference type="ARBA" id="ARBA00030399"/>
    </source>
</evidence>
<comment type="subcellular location">
    <subcellularLocation>
        <location evidence="2">Cytoplasm</location>
    </subcellularLocation>
</comment>
<evidence type="ECO:0000313" key="15">
    <source>
        <dbReference type="EMBL" id="BDS05054.1"/>
    </source>
</evidence>
<evidence type="ECO:0000256" key="8">
    <source>
        <dbReference type="ARBA" id="ARBA00022691"/>
    </source>
</evidence>
<evidence type="ECO:0000256" key="11">
    <source>
        <dbReference type="ARBA" id="ARBA00031088"/>
    </source>
</evidence>
<evidence type="ECO:0000256" key="1">
    <source>
        <dbReference type="ARBA" id="ARBA00002724"/>
    </source>
</evidence>
<feature type="binding site" evidence="13">
    <location>
        <position position="316"/>
    </location>
    <ligand>
        <name>S-adenosyl-L-methionine</name>
        <dbReference type="ChEBI" id="CHEBI:59789"/>
    </ligand>
</feature>
<dbReference type="Gene3D" id="3.30.70.1170">
    <property type="entry name" value="Sun protein, domain 3"/>
    <property type="match status" value="1"/>
</dbReference>
<dbReference type="InterPro" id="IPR054728">
    <property type="entry name" value="RsmB-like_ferredoxin"/>
</dbReference>
<dbReference type="AlphaFoldDB" id="A0AAT9FGE4"/>
<dbReference type="SUPFAM" id="SSF48013">
    <property type="entry name" value="NusB-like"/>
    <property type="match status" value="1"/>
</dbReference>
<dbReference type="NCBIfam" id="TIGR00563">
    <property type="entry name" value="rsmB"/>
    <property type="match status" value="1"/>
</dbReference>
<dbReference type="InterPro" id="IPR035926">
    <property type="entry name" value="NusB-like_sf"/>
</dbReference>
<feature type="domain" description="SAM-dependent MTase RsmB/NOP-type" evidence="14">
    <location>
        <begin position="155"/>
        <end position="416"/>
    </location>
</feature>
<dbReference type="PROSITE" id="PS51686">
    <property type="entry name" value="SAM_MT_RSMB_NOP"/>
    <property type="match status" value="1"/>
</dbReference>
<feature type="active site" description="Nucleophile" evidence="13">
    <location>
        <position position="369"/>
    </location>
</feature>
<keyword evidence="7 13" id="KW-0808">Transferase</keyword>
<evidence type="ECO:0000256" key="5">
    <source>
        <dbReference type="ARBA" id="ARBA00022552"/>
    </source>
</evidence>
<keyword evidence="5" id="KW-0698">rRNA processing</keyword>
<proteinExistence type="inferred from homology"/>
<dbReference type="Gene3D" id="1.10.940.10">
    <property type="entry name" value="NusB-like"/>
    <property type="match status" value="1"/>
</dbReference>
<keyword evidence="4" id="KW-0963">Cytoplasm</keyword>
<dbReference type="KEGG" id="osu:NT6N_00940"/>
<comment type="similarity">
    <text evidence="13">Belongs to the class I-like SAM-binding methyltransferase superfamily. RsmB/NOP family.</text>
</comment>
<evidence type="ECO:0000256" key="2">
    <source>
        <dbReference type="ARBA" id="ARBA00004496"/>
    </source>
</evidence>